<gene>
    <name evidence="2" type="ORF">UFOVP1014_17</name>
    <name evidence="3" type="ORF">UFOVP1368_45</name>
    <name evidence="4" type="ORF">UFOVP1552_52</name>
    <name evidence="1" type="ORF">UFOVP933_52</name>
</gene>
<evidence type="ECO:0000313" key="4">
    <source>
        <dbReference type="EMBL" id="CAB5229384.1"/>
    </source>
</evidence>
<sequence length="190" mass="21182">MQRTNISMADRTTNRAVTARDAGLWAAIQVADQAAIKYEGEWGIGRLERIVPPELAAKFAIARHQLDEAIMAVDIELAGQKAMAMARGWEALDRAARAGGHRPEDNAYVWFHGSPDGRKRYAFAKSVHDIPQIAKRHPDHIVISFDEIVGLFERPDAMATIAEIKRQWPGAYVQNKNPTNTLLNDAIPFD</sequence>
<reference evidence="4" key="1">
    <citation type="submission" date="2020-05" db="EMBL/GenBank/DDBJ databases">
        <authorList>
            <person name="Chiriac C."/>
            <person name="Salcher M."/>
            <person name="Ghai R."/>
            <person name="Kavagutti S V."/>
        </authorList>
    </citation>
    <scope>NUCLEOTIDE SEQUENCE</scope>
</reference>
<evidence type="ECO:0000313" key="3">
    <source>
        <dbReference type="EMBL" id="CAB4202896.1"/>
    </source>
</evidence>
<dbReference type="EMBL" id="LR798398">
    <property type="protein sequence ID" value="CAB5229384.1"/>
    <property type="molecule type" value="Genomic_DNA"/>
</dbReference>
<protein>
    <submittedName>
        <fullName evidence="4">Uncharacterized protein</fullName>
    </submittedName>
</protein>
<dbReference type="EMBL" id="LR796869">
    <property type="protein sequence ID" value="CAB4172150.1"/>
    <property type="molecule type" value="Genomic_DNA"/>
</dbReference>
<organism evidence="4">
    <name type="scientific">uncultured Caudovirales phage</name>
    <dbReference type="NCBI Taxonomy" id="2100421"/>
    <lineage>
        <taxon>Viruses</taxon>
        <taxon>Duplodnaviria</taxon>
        <taxon>Heunggongvirae</taxon>
        <taxon>Uroviricota</taxon>
        <taxon>Caudoviricetes</taxon>
        <taxon>Peduoviridae</taxon>
        <taxon>Maltschvirus</taxon>
        <taxon>Maltschvirus maltsch</taxon>
    </lineage>
</organism>
<proteinExistence type="predicted"/>
<dbReference type="EMBL" id="LR796952">
    <property type="protein sequence ID" value="CAB4177582.1"/>
    <property type="molecule type" value="Genomic_DNA"/>
</dbReference>
<dbReference type="EMBL" id="LR797317">
    <property type="protein sequence ID" value="CAB4202896.1"/>
    <property type="molecule type" value="Genomic_DNA"/>
</dbReference>
<evidence type="ECO:0000313" key="2">
    <source>
        <dbReference type="EMBL" id="CAB4177582.1"/>
    </source>
</evidence>
<accession>A0A6J7XEI1</accession>
<name>A0A6J7XEI1_9CAUD</name>
<evidence type="ECO:0000313" key="1">
    <source>
        <dbReference type="EMBL" id="CAB4172150.1"/>
    </source>
</evidence>